<organism evidence="1 2">
    <name type="scientific">Pyrobaculum aerophilum</name>
    <dbReference type="NCBI Taxonomy" id="13773"/>
    <lineage>
        <taxon>Archaea</taxon>
        <taxon>Thermoproteota</taxon>
        <taxon>Thermoprotei</taxon>
        <taxon>Thermoproteales</taxon>
        <taxon>Thermoproteaceae</taxon>
        <taxon>Pyrobaculum</taxon>
    </lineage>
</organism>
<reference evidence="1 2" key="1">
    <citation type="submission" date="2017-07" db="EMBL/GenBank/DDBJ databases">
        <title>Draft genome sequence of aerobic hyperthermophilic archaea, Pyrobaculum aerophilum YKB31 and YKB32.</title>
        <authorList>
            <person name="Mochizuki T."/>
            <person name="Berliner A.J."/>
            <person name="Yoshida-Takashima Y."/>
            <person name="Takaki Y."/>
            <person name="Nunoura T."/>
            <person name="Takai K."/>
        </authorList>
    </citation>
    <scope>NUCLEOTIDE SEQUENCE [LARGE SCALE GENOMIC DNA]</scope>
    <source>
        <strain evidence="1 2">YKB32</strain>
    </source>
</reference>
<protein>
    <submittedName>
        <fullName evidence="1">Uncharacterized protein</fullName>
    </submittedName>
</protein>
<accession>A0A371R2Z7</accession>
<evidence type="ECO:0000313" key="1">
    <source>
        <dbReference type="EMBL" id="RFA98181.1"/>
    </source>
</evidence>
<sequence length="281" mass="31691">MVSYYSIPRGRLYLVRAPPLVLLDDRVELFCPYLGGLCEDLVKAAVAGRYHLLAKELLKKYYIDMGEFGIRELAKAFPQAVPLLLRKLDARFTGPSADEWLAVKEGRYPAVAERWEAPADPGCRLEIACAISHAFLLSDPERGVRLLSKCPVVAKLYRELGNLYGEIADPKYGYGLIFYPAAFFIQVLAGLPPPERLAACISTAGLTRGRRLYPLALFQYWALTEREPYIDYLLAGYPPVSLSCRNVRCNKQFLYTIKADRRFEKVGEPHLLKTGGFLTYV</sequence>
<comment type="caution">
    <text evidence="1">The sequence shown here is derived from an EMBL/GenBank/DDBJ whole genome shotgun (WGS) entry which is preliminary data.</text>
</comment>
<proteinExistence type="predicted"/>
<dbReference type="AlphaFoldDB" id="A0A371R2Z7"/>
<gene>
    <name evidence="1" type="ORF">CGL52_07975</name>
</gene>
<name>A0A371R2Z7_9CREN</name>
<evidence type="ECO:0000313" key="2">
    <source>
        <dbReference type="Proteomes" id="UP000256877"/>
    </source>
</evidence>
<dbReference type="RefSeq" id="WP_116430522.1">
    <property type="nucleotide sequence ID" value="NZ_NMUF01000020.1"/>
</dbReference>
<dbReference type="EMBL" id="NMUF01000020">
    <property type="protein sequence ID" value="RFA98181.1"/>
    <property type="molecule type" value="Genomic_DNA"/>
</dbReference>
<dbReference type="Proteomes" id="UP000256877">
    <property type="component" value="Unassembled WGS sequence"/>
</dbReference>